<reference evidence="3 4" key="1">
    <citation type="submission" date="2019-03" db="EMBL/GenBank/DDBJ databases">
        <title>Genomic Encyclopedia of Type Strains, Phase III (KMG-III): the genomes of soil and plant-associated and newly described type strains.</title>
        <authorList>
            <person name="Whitman W."/>
        </authorList>
    </citation>
    <scope>NUCLEOTIDE SEQUENCE [LARGE SCALE GENOMIC DNA]</scope>
    <source>
        <strain evidence="3 4">CGMCC 1.7660</strain>
    </source>
</reference>
<dbReference type="GO" id="GO:0042597">
    <property type="term" value="C:periplasmic space"/>
    <property type="evidence" value="ECO:0007669"/>
    <property type="project" value="InterPro"/>
</dbReference>
<dbReference type="Proteomes" id="UP000295783">
    <property type="component" value="Unassembled WGS sequence"/>
</dbReference>
<sequence length="312" mass="34151">MSRLRVIAGLAGASMCIAIPAVADEPDSCTTVRLAEPGWNDLAFTTGVAEVLLQGLGYQTQSTLLGLDVIYQGLKNKDLDVFMGYWDPAMVTYYEAYKADGSVETVQQNLTGAKYTFAVPQYVHDAGIRDIADLAAHADKFERKMYGIEPGSNQLMFDIVNDPAFKLDGWEVVESSEQGMLAQVEKAVRNQQWIVFQGWAPHPMNTDFKIAYLTGGDAYYGPDFGAATVHTQVRQGYLEECPNVAQLLGNVTFELDFENQGMGYLIRDNLSGIDAARKALRENPHYLDAWLSGVKARDGAEGLGAVRASLGL</sequence>
<organism evidence="3 4">
    <name type="scientific">Dongia mobilis</name>
    <dbReference type="NCBI Taxonomy" id="578943"/>
    <lineage>
        <taxon>Bacteria</taxon>
        <taxon>Pseudomonadati</taxon>
        <taxon>Pseudomonadota</taxon>
        <taxon>Alphaproteobacteria</taxon>
        <taxon>Rhodospirillales</taxon>
        <taxon>Dongiaceae</taxon>
        <taxon>Dongia</taxon>
    </lineage>
</organism>
<dbReference type="CDD" id="cd13640">
    <property type="entry name" value="PBP2_ChoX"/>
    <property type="match status" value="1"/>
</dbReference>
<dbReference type="GO" id="GO:0043190">
    <property type="term" value="C:ATP-binding cassette (ABC) transporter complex"/>
    <property type="evidence" value="ECO:0007669"/>
    <property type="project" value="InterPro"/>
</dbReference>
<dbReference type="Pfam" id="PF04069">
    <property type="entry name" value="OpuAC"/>
    <property type="match status" value="1"/>
</dbReference>
<evidence type="ECO:0000313" key="4">
    <source>
        <dbReference type="Proteomes" id="UP000295783"/>
    </source>
</evidence>
<keyword evidence="1" id="KW-0732">Signal</keyword>
<dbReference type="InterPro" id="IPR007210">
    <property type="entry name" value="ABC_Gly_betaine_transp_sub-bd"/>
</dbReference>
<name>A0A4V3DDQ0_9PROT</name>
<dbReference type="Gene3D" id="3.40.190.10">
    <property type="entry name" value="Periplasmic binding protein-like II"/>
    <property type="match status" value="1"/>
</dbReference>
<accession>A0A4V3DDQ0</accession>
<dbReference type="InterPro" id="IPR017783">
    <property type="entry name" value="ABC_choline_sub-bd"/>
</dbReference>
<dbReference type="OrthoDB" id="9787902at2"/>
<dbReference type="EMBL" id="SNYW01000014">
    <property type="protein sequence ID" value="TDQ77582.1"/>
    <property type="molecule type" value="Genomic_DNA"/>
</dbReference>
<dbReference type="GO" id="GO:0022857">
    <property type="term" value="F:transmembrane transporter activity"/>
    <property type="evidence" value="ECO:0007669"/>
    <property type="project" value="InterPro"/>
</dbReference>
<comment type="caution">
    <text evidence="3">The sequence shown here is derived from an EMBL/GenBank/DDBJ whole genome shotgun (WGS) entry which is preliminary data.</text>
</comment>
<feature type="signal peptide" evidence="1">
    <location>
        <begin position="1"/>
        <end position="23"/>
    </location>
</feature>
<feature type="chain" id="PRO_5020375644" evidence="1">
    <location>
        <begin position="24"/>
        <end position="312"/>
    </location>
</feature>
<protein>
    <submittedName>
        <fullName evidence="3">Glycine betaine/proline transport system substrate-binding protein</fullName>
    </submittedName>
</protein>
<dbReference type="SUPFAM" id="SSF53850">
    <property type="entry name" value="Periplasmic binding protein-like II"/>
    <property type="match status" value="1"/>
</dbReference>
<keyword evidence="4" id="KW-1185">Reference proteome</keyword>
<dbReference type="GO" id="GO:0015871">
    <property type="term" value="P:choline transport"/>
    <property type="evidence" value="ECO:0007669"/>
    <property type="project" value="InterPro"/>
</dbReference>
<feature type="domain" description="ABC-type glycine betaine transport system substrate-binding" evidence="2">
    <location>
        <begin position="31"/>
        <end position="281"/>
    </location>
</feature>
<dbReference type="NCBIfam" id="TIGR03414">
    <property type="entry name" value="ABC_choline_bnd"/>
    <property type="match status" value="1"/>
</dbReference>
<dbReference type="Gene3D" id="3.40.190.100">
    <property type="entry name" value="Glycine betaine-binding periplasmic protein, domain 2"/>
    <property type="match status" value="1"/>
</dbReference>
<proteinExistence type="predicted"/>
<dbReference type="AlphaFoldDB" id="A0A4V3DDQ0"/>
<gene>
    <name evidence="3" type="ORF">A8950_3736</name>
</gene>
<evidence type="ECO:0000256" key="1">
    <source>
        <dbReference type="SAM" id="SignalP"/>
    </source>
</evidence>
<evidence type="ECO:0000313" key="3">
    <source>
        <dbReference type="EMBL" id="TDQ77582.1"/>
    </source>
</evidence>
<dbReference type="GO" id="GO:0033265">
    <property type="term" value="F:choline binding"/>
    <property type="evidence" value="ECO:0007669"/>
    <property type="project" value="InterPro"/>
</dbReference>
<dbReference type="RefSeq" id="WP_133615171.1">
    <property type="nucleotide sequence ID" value="NZ_SNYW01000014.1"/>
</dbReference>
<evidence type="ECO:0000259" key="2">
    <source>
        <dbReference type="Pfam" id="PF04069"/>
    </source>
</evidence>